<evidence type="ECO:0000313" key="3">
    <source>
        <dbReference type="Proteomes" id="UP000214746"/>
    </source>
</evidence>
<organism evidence="2 3">
    <name type="scientific">Paenibacillus xerothermodurans</name>
    <dbReference type="NCBI Taxonomy" id="1977292"/>
    <lineage>
        <taxon>Bacteria</taxon>
        <taxon>Bacillati</taxon>
        <taxon>Bacillota</taxon>
        <taxon>Bacilli</taxon>
        <taxon>Bacillales</taxon>
        <taxon>Paenibacillaceae</taxon>
        <taxon>Paenibacillus</taxon>
    </lineage>
</organism>
<accession>A0A2W1NKJ5</accession>
<dbReference type="InterPro" id="IPR001119">
    <property type="entry name" value="SLH_dom"/>
</dbReference>
<protein>
    <submittedName>
        <fullName evidence="2">S-layer homology domain-containing protein</fullName>
    </submittedName>
</protein>
<keyword evidence="3" id="KW-1185">Reference proteome</keyword>
<gene>
    <name evidence="2" type="ORF">CBW46_017810</name>
</gene>
<comment type="caution">
    <text evidence="2">The sequence shown here is derived from an EMBL/GenBank/DDBJ whole genome shotgun (WGS) entry which is preliminary data.</text>
</comment>
<dbReference type="Pfam" id="PF00395">
    <property type="entry name" value="SLH"/>
    <property type="match status" value="1"/>
</dbReference>
<sequence length="152" mass="16093">MDYLPQRPLCVCCCRLSLTITVLLTQTFRRTNTVKKPLTAALLPIALSVSTLLALCSDAAAGVHAAPAAGTAAFKDTTSHWAAGAIRWSVQNGIADGYADGTFRPVTPVSEPMFLAMLLRAYPEVKLPAAAPDSPWHKPYYDLAVSGMAGCA</sequence>
<dbReference type="PROSITE" id="PS51272">
    <property type="entry name" value="SLH"/>
    <property type="match status" value="1"/>
</dbReference>
<dbReference type="EMBL" id="NHRJ02000015">
    <property type="protein sequence ID" value="PZE19573.1"/>
    <property type="molecule type" value="Genomic_DNA"/>
</dbReference>
<dbReference type="OrthoDB" id="2678541at2"/>
<feature type="domain" description="SLH" evidence="1">
    <location>
        <begin position="69"/>
        <end position="132"/>
    </location>
</feature>
<evidence type="ECO:0000313" key="2">
    <source>
        <dbReference type="EMBL" id="PZE19573.1"/>
    </source>
</evidence>
<name>A0A2W1NKJ5_PAEXE</name>
<proteinExistence type="predicted"/>
<dbReference type="Proteomes" id="UP000214746">
    <property type="component" value="Unassembled WGS sequence"/>
</dbReference>
<evidence type="ECO:0000259" key="1">
    <source>
        <dbReference type="PROSITE" id="PS51272"/>
    </source>
</evidence>
<reference evidence="2" key="1">
    <citation type="submission" date="2018-06" db="EMBL/GenBank/DDBJ databases">
        <title>Paenibacillus xerothermodurans sp. nov. an extremely dry heat resistant spore forming bacterium isolated from the soil of Cape Canaveral, Florida.</title>
        <authorList>
            <person name="Seuylemezian A."/>
            <person name="Kaur N."/>
            <person name="Patil P."/>
            <person name="Patil P."/>
            <person name="Mayilraj S."/>
            <person name="Vaishampayan P."/>
        </authorList>
    </citation>
    <scope>NUCLEOTIDE SEQUENCE [LARGE SCALE GENOMIC DNA]</scope>
    <source>
        <strain evidence="2">ATCC 27380</strain>
    </source>
</reference>
<dbReference type="AlphaFoldDB" id="A0A2W1NKJ5"/>